<evidence type="ECO:0000313" key="2">
    <source>
        <dbReference type="Proteomes" id="UP000054166"/>
    </source>
</evidence>
<dbReference type="AlphaFoldDB" id="A0A0C3B261"/>
<dbReference type="EMBL" id="KN833004">
    <property type="protein sequence ID" value="KIM80303.1"/>
    <property type="molecule type" value="Genomic_DNA"/>
</dbReference>
<evidence type="ECO:0000313" key="1">
    <source>
        <dbReference type="EMBL" id="KIM80303.1"/>
    </source>
</evidence>
<reference evidence="2" key="2">
    <citation type="submission" date="2015-01" db="EMBL/GenBank/DDBJ databases">
        <title>Evolutionary Origins and Diversification of the Mycorrhizal Mutualists.</title>
        <authorList>
            <consortium name="DOE Joint Genome Institute"/>
            <consortium name="Mycorrhizal Genomics Consortium"/>
            <person name="Kohler A."/>
            <person name="Kuo A."/>
            <person name="Nagy L.G."/>
            <person name="Floudas D."/>
            <person name="Copeland A."/>
            <person name="Barry K.W."/>
            <person name="Cichocki N."/>
            <person name="Veneault-Fourrey C."/>
            <person name="LaButti K."/>
            <person name="Lindquist E.A."/>
            <person name="Lipzen A."/>
            <person name="Lundell T."/>
            <person name="Morin E."/>
            <person name="Murat C."/>
            <person name="Riley R."/>
            <person name="Ohm R."/>
            <person name="Sun H."/>
            <person name="Tunlid A."/>
            <person name="Henrissat B."/>
            <person name="Grigoriev I.V."/>
            <person name="Hibbett D.S."/>
            <person name="Martin F."/>
        </authorList>
    </citation>
    <scope>NUCLEOTIDE SEQUENCE [LARGE SCALE GENOMIC DNA]</scope>
    <source>
        <strain evidence="2">F 1598</strain>
    </source>
</reference>
<dbReference type="Proteomes" id="UP000054166">
    <property type="component" value="Unassembled WGS sequence"/>
</dbReference>
<organism evidence="1 2">
    <name type="scientific">Piloderma croceum (strain F 1598)</name>
    <dbReference type="NCBI Taxonomy" id="765440"/>
    <lineage>
        <taxon>Eukaryota</taxon>
        <taxon>Fungi</taxon>
        <taxon>Dikarya</taxon>
        <taxon>Basidiomycota</taxon>
        <taxon>Agaricomycotina</taxon>
        <taxon>Agaricomycetes</taxon>
        <taxon>Agaricomycetidae</taxon>
        <taxon>Atheliales</taxon>
        <taxon>Atheliaceae</taxon>
        <taxon>Piloderma</taxon>
    </lineage>
</organism>
<gene>
    <name evidence="1" type="ORF">PILCRDRAFT_529545</name>
</gene>
<proteinExistence type="predicted"/>
<protein>
    <submittedName>
        <fullName evidence="1">Uncharacterized protein</fullName>
    </submittedName>
</protein>
<dbReference type="InParanoid" id="A0A0C3B261"/>
<reference evidence="1 2" key="1">
    <citation type="submission" date="2014-04" db="EMBL/GenBank/DDBJ databases">
        <authorList>
            <consortium name="DOE Joint Genome Institute"/>
            <person name="Kuo A."/>
            <person name="Tarkka M."/>
            <person name="Buscot F."/>
            <person name="Kohler A."/>
            <person name="Nagy L.G."/>
            <person name="Floudas D."/>
            <person name="Copeland A."/>
            <person name="Barry K.W."/>
            <person name="Cichocki N."/>
            <person name="Veneault-Fourrey C."/>
            <person name="LaButti K."/>
            <person name="Lindquist E.A."/>
            <person name="Lipzen A."/>
            <person name="Lundell T."/>
            <person name="Morin E."/>
            <person name="Murat C."/>
            <person name="Sun H."/>
            <person name="Tunlid A."/>
            <person name="Henrissat B."/>
            <person name="Grigoriev I.V."/>
            <person name="Hibbett D.S."/>
            <person name="Martin F."/>
            <person name="Nordberg H.P."/>
            <person name="Cantor M.N."/>
            <person name="Hua S.X."/>
        </authorList>
    </citation>
    <scope>NUCLEOTIDE SEQUENCE [LARGE SCALE GENOMIC DNA]</scope>
    <source>
        <strain evidence="1 2">F 1598</strain>
    </source>
</reference>
<name>A0A0C3B261_PILCF</name>
<keyword evidence="2" id="KW-1185">Reference proteome</keyword>
<sequence>MWNQALSQSAISAHSDSHRPSAMLAMFSVGEMLTLNSLIWCTVAAGATLYNRLECTLESRSITCSDLEPSSCCTSTFVRLFSSVQLYNIEPDVDVAWAATADVDYECVGAVFGNNLACLQTGNPDLLGAFWIDGFADHSRDRSISTTPPPCKFHQIADIYWLALPGKQREPYSLNVTKAFEKSNAVDMSTHTFKPDKLDAVQEVLSQYGNGLTEIQLAALSM</sequence>
<accession>A0A0C3B261</accession>
<dbReference type="HOGENOM" id="CLU_1434945_0_0_1"/>